<comment type="caution">
    <text evidence="2">The sequence shown here is derived from an EMBL/GenBank/DDBJ whole genome shotgun (WGS) entry which is preliminary data.</text>
</comment>
<feature type="transmembrane region" description="Helical" evidence="1">
    <location>
        <begin position="186"/>
        <end position="206"/>
    </location>
</feature>
<protein>
    <submittedName>
        <fullName evidence="2">Uncharacterized protein</fullName>
    </submittedName>
</protein>
<reference evidence="2" key="1">
    <citation type="submission" date="2022-01" db="EMBL/GenBank/DDBJ databases">
        <title>Genome Sequence Resource for Two Populations of Ditylenchus destructor, the Migratory Endoparasitic Phytonematode.</title>
        <authorList>
            <person name="Zhang H."/>
            <person name="Lin R."/>
            <person name="Xie B."/>
        </authorList>
    </citation>
    <scope>NUCLEOTIDE SEQUENCE</scope>
    <source>
        <strain evidence="2">BazhouSP</strain>
    </source>
</reference>
<dbReference type="EMBL" id="JAKKPZ010000086">
    <property type="protein sequence ID" value="KAI1703210.1"/>
    <property type="molecule type" value="Genomic_DNA"/>
</dbReference>
<feature type="transmembrane region" description="Helical" evidence="1">
    <location>
        <begin position="51"/>
        <end position="73"/>
    </location>
</feature>
<keyword evidence="1" id="KW-0472">Membrane</keyword>
<gene>
    <name evidence="2" type="ORF">DdX_15043</name>
</gene>
<feature type="transmembrane region" description="Helical" evidence="1">
    <location>
        <begin position="135"/>
        <end position="156"/>
    </location>
</feature>
<keyword evidence="1" id="KW-0812">Transmembrane</keyword>
<accession>A0AAD4MVZ6</accession>
<proteinExistence type="predicted"/>
<evidence type="ECO:0000256" key="1">
    <source>
        <dbReference type="SAM" id="Phobius"/>
    </source>
</evidence>
<dbReference type="AlphaFoldDB" id="A0AAD4MVZ6"/>
<keyword evidence="1" id="KW-1133">Transmembrane helix</keyword>
<feature type="transmembrane region" description="Helical" evidence="1">
    <location>
        <begin position="227"/>
        <end position="247"/>
    </location>
</feature>
<dbReference type="Proteomes" id="UP001201812">
    <property type="component" value="Unassembled WGS sequence"/>
</dbReference>
<sequence>MSTNPPQIRSYLTYLNFAETILTLAFQSVSITSMSRLVYCAAFRRKSLRGNLSASLIVYLIVHIMCSTSAVPYHVYIVLNWSPGANNYSPNLLFWLGMLPNTYYFVSPIPVFFLTLDRCLALKAPFFHNNLDKKWITVPTIATFLTVYGVCIYFFLRELPLDIEKTSMCTLFACTLLKIRAIPQQYIKLIMGCMNVLCSFHFLYALRTGTGERFKNRVVKVTMAFELCFNVFPSAFSYAFNIIFGTASGNYFGSYPVMFCTLDSACCGLYYSAIFFTKSRNIIVGSVAAKHSTTPSR</sequence>
<evidence type="ECO:0000313" key="2">
    <source>
        <dbReference type="EMBL" id="KAI1703210.1"/>
    </source>
</evidence>
<keyword evidence="3" id="KW-1185">Reference proteome</keyword>
<feature type="transmembrane region" description="Helical" evidence="1">
    <location>
        <begin position="93"/>
        <end position="114"/>
    </location>
</feature>
<feature type="transmembrane region" description="Helical" evidence="1">
    <location>
        <begin position="20"/>
        <end position="39"/>
    </location>
</feature>
<feature type="transmembrane region" description="Helical" evidence="1">
    <location>
        <begin position="253"/>
        <end position="276"/>
    </location>
</feature>
<name>A0AAD4MVZ6_9BILA</name>
<evidence type="ECO:0000313" key="3">
    <source>
        <dbReference type="Proteomes" id="UP001201812"/>
    </source>
</evidence>
<organism evidence="2 3">
    <name type="scientific">Ditylenchus destructor</name>
    <dbReference type="NCBI Taxonomy" id="166010"/>
    <lineage>
        <taxon>Eukaryota</taxon>
        <taxon>Metazoa</taxon>
        <taxon>Ecdysozoa</taxon>
        <taxon>Nematoda</taxon>
        <taxon>Chromadorea</taxon>
        <taxon>Rhabditida</taxon>
        <taxon>Tylenchina</taxon>
        <taxon>Tylenchomorpha</taxon>
        <taxon>Sphaerularioidea</taxon>
        <taxon>Anguinidae</taxon>
        <taxon>Anguininae</taxon>
        <taxon>Ditylenchus</taxon>
    </lineage>
</organism>